<protein>
    <submittedName>
        <fullName evidence="1">Uncharacterized protein</fullName>
    </submittedName>
</protein>
<dbReference type="PATRIC" id="fig|1276920.7.peg.3558"/>
<name>M7NEU3_9MICC</name>
<evidence type="ECO:0000313" key="1">
    <source>
        <dbReference type="EMBL" id="EMQ97038.1"/>
    </source>
</evidence>
<dbReference type="STRING" id="1276920.ADIAG_03557"/>
<organism evidence="1 2">
    <name type="scientific">Paeniglutamicibacter gangotriensis Lz1y</name>
    <dbReference type="NCBI Taxonomy" id="1276920"/>
    <lineage>
        <taxon>Bacteria</taxon>
        <taxon>Bacillati</taxon>
        <taxon>Actinomycetota</taxon>
        <taxon>Actinomycetes</taxon>
        <taxon>Micrococcales</taxon>
        <taxon>Micrococcaceae</taxon>
        <taxon>Paeniglutamicibacter</taxon>
    </lineage>
</organism>
<dbReference type="Proteomes" id="UP000012015">
    <property type="component" value="Unassembled WGS sequence"/>
</dbReference>
<dbReference type="AlphaFoldDB" id="M7NEU3"/>
<dbReference type="RefSeq" id="WP_007272713.1">
    <property type="nucleotide sequence ID" value="NZ_AOCK01000012.1"/>
</dbReference>
<gene>
    <name evidence="1" type="ORF">ADIAG_03557</name>
</gene>
<reference evidence="1 2" key="1">
    <citation type="journal article" date="2013" name="Genome Announc.">
        <title>Draft Genome Sequence of Arthrobacter gangotriensis Strain Lz1yT, Isolated from a Penguin Rookery Soil Sample Collected in Antarctica, near the Indian Station Dakshin Gangotri.</title>
        <authorList>
            <person name="Shivaji S."/>
            <person name="Ara S."/>
            <person name="Bandi S."/>
            <person name="Singh A."/>
            <person name="Kumar Pinnaka A."/>
        </authorList>
    </citation>
    <scope>NUCLEOTIDE SEQUENCE [LARGE SCALE GENOMIC DNA]</scope>
    <source>
        <strain evidence="1 2">Lz1y</strain>
    </source>
</reference>
<sequence length="124" mass="13068">MKQALGAGAHVDIAQWVAVTREDGETVGWIQPLDSGFDTVQARSVLGHALGGPVDYMAAEEALLERGIGELAGPWQLDRGTAAVHGDLSIGEVSAHGIVLADAMLVKALVPCPRFTVPWPYIGR</sequence>
<dbReference type="EMBL" id="AOCK01000012">
    <property type="protein sequence ID" value="EMQ97038.1"/>
    <property type="molecule type" value="Genomic_DNA"/>
</dbReference>
<comment type="caution">
    <text evidence="1">The sequence shown here is derived from an EMBL/GenBank/DDBJ whole genome shotgun (WGS) entry which is preliminary data.</text>
</comment>
<accession>M7NEU3</accession>
<keyword evidence="2" id="KW-1185">Reference proteome</keyword>
<proteinExistence type="predicted"/>
<evidence type="ECO:0000313" key="2">
    <source>
        <dbReference type="Proteomes" id="UP000012015"/>
    </source>
</evidence>